<dbReference type="PROSITE" id="PS51257">
    <property type="entry name" value="PROKAR_LIPOPROTEIN"/>
    <property type="match status" value="1"/>
</dbReference>
<dbReference type="EMBL" id="CAAHFG010000001">
    <property type="protein sequence ID" value="VGO13733.1"/>
    <property type="molecule type" value="Genomic_DNA"/>
</dbReference>
<dbReference type="AlphaFoldDB" id="A0A6C2U1H7"/>
<organism evidence="2 3">
    <name type="scientific">Pontiella desulfatans</name>
    <dbReference type="NCBI Taxonomy" id="2750659"/>
    <lineage>
        <taxon>Bacteria</taxon>
        <taxon>Pseudomonadati</taxon>
        <taxon>Kiritimatiellota</taxon>
        <taxon>Kiritimatiellia</taxon>
        <taxon>Kiritimatiellales</taxon>
        <taxon>Pontiellaceae</taxon>
        <taxon>Pontiella</taxon>
    </lineage>
</organism>
<name>A0A6C2U1H7_PONDE</name>
<accession>A0A6C2U1H7</accession>
<keyword evidence="1" id="KW-0732">Signal</keyword>
<dbReference type="RefSeq" id="WP_136079279.1">
    <property type="nucleotide sequence ID" value="NZ_CAAHFG010000001.1"/>
</dbReference>
<evidence type="ECO:0000313" key="3">
    <source>
        <dbReference type="Proteomes" id="UP000366872"/>
    </source>
</evidence>
<feature type="chain" id="PRO_5025629884" evidence="1">
    <location>
        <begin position="21"/>
        <end position="88"/>
    </location>
</feature>
<reference evidence="2 3" key="1">
    <citation type="submission" date="2019-04" db="EMBL/GenBank/DDBJ databases">
        <authorList>
            <person name="Van Vliet M D."/>
        </authorList>
    </citation>
    <scope>NUCLEOTIDE SEQUENCE [LARGE SCALE GENOMIC DNA]</scope>
    <source>
        <strain evidence="2 3">F1</strain>
    </source>
</reference>
<evidence type="ECO:0000313" key="2">
    <source>
        <dbReference type="EMBL" id="VGO13733.1"/>
    </source>
</evidence>
<gene>
    <name evidence="2" type="ORF">PDESU_02290</name>
</gene>
<dbReference type="Proteomes" id="UP000366872">
    <property type="component" value="Unassembled WGS sequence"/>
</dbReference>
<protein>
    <submittedName>
        <fullName evidence="2">Uncharacterized protein</fullName>
    </submittedName>
</protein>
<proteinExistence type="predicted"/>
<sequence>MEKNTFAACALLLSCLTAPANDAEIVRKQCIEQFTCDTVVGRHLDTMRTDGTWADVDSAGQRPKMVVLKGGMRKLLIAANSAVKNAEI</sequence>
<evidence type="ECO:0000256" key="1">
    <source>
        <dbReference type="SAM" id="SignalP"/>
    </source>
</evidence>
<feature type="signal peptide" evidence="1">
    <location>
        <begin position="1"/>
        <end position="20"/>
    </location>
</feature>
<keyword evidence="3" id="KW-1185">Reference proteome</keyword>